<name>A0AAN9N8U9_PHACN</name>
<reference evidence="1 2" key="1">
    <citation type="submission" date="2024-01" db="EMBL/GenBank/DDBJ databases">
        <title>The genomes of 5 underutilized Papilionoideae crops provide insights into root nodulation and disease resistanc.</title>
        <authorList>
            <person name="Jiang F."/>
        </authorList>
    </citation>
    <scope>NUCLEOTIDE SEQUENCE [LARGE SCALE GENOMIC DNA]</scope>
    <source>
        <strain evidence="1">JINMINGXINNONG_FW02</strain>
        <tissue evidence="1">Leaves</tissue>
    </source>
</reference>
<dbReference type="AlphaFoldDB" id="A0AAN9N8U9"/>
<proteinExistence type="predicted"/>
<comment type="caution">
    <text evidence="1">The sequence shown here is derived from an EMBL/GenBank/DDBJ whole genome shotgun (WGS) entry which is preliminary data.</text>
</comment>
<accession>A0AAN9N8U9</accession>
<organism evidence="1 2">
    <name type="scientific">Phaseolus coccineus</name>
    <name type="common">Scarlet runner bean</name>
    <name type="synonym">Phaseolus multiflorus</name>
    <dbReference type="NCBI Taxonomy" id="3886"/>
    <lineage>
        <taxon>Eukaryota</taxon>
        <taxon>Viridiplantae</taxon>
        <taxon>Streptophyta</taxon>
        <taxon>Embryophyta</taxon>
        <taxon>Tracheophyta</taxon>
        <taxon>Spermatophyta</taxon>
        <taxon>Magnoliopsida</taxon>
        <taxon>eudicotyledons</taxon>
        <taxon>Gunneridae</taxon>
        <taxon>Pentapetalae</taxon>
        <taxon>rosids</taxon>
        <taxon>fabids</taxon>
        <taxon>Fabales</taxon>
        <taxon>Fabaceae</taxon>
        <taxon>Papilionoideae</taxon>
        <taxon>50 kb inversion clade</taxon>
        <taxon>NPAAA clade</taxon>
        <taxon>indigoferoid/millettioid clade</taxon>
        <taxon>Phaseoleae</taxon>
        <taxon>Phaseolus</taxon>
    </lineage>
</organism>
<keyword evidence="2" id="KW-1185">Reference proteome</keyword>
<protein>
    <submittedName>
        <fullName evidence="1">Uncharacterized protein</fullName>
    </submittedName>
</protein>
<gene>
    <name evidence="1" type="ORF">VNO80_10532</name>
</gene>
<evidence type="ECO:0000313" key="1">
    <source>
        <dbReference type="EMBL" id="KAK7368506.1"/>
    </source>
</evidence>
<dbReference type="Proteomes" id="UP001374584">
    <property type="component" value="Unassembled WGS sequence"/>
</dbReference>
<sequence>MIANKMAGRVKGISLAVCLEKLFKILKNWVSRILLDGFGFSQLGEGLGTFGLNLGGDLGWFLVFGKKSRLVLT</sequence>
<dbReference type="EMBL" id="JAYMYR010000004">
    <property type="protein sequence ID" value="KAK7368506.1"/>
    <property type="molecule type" value="Genomic_DNA"/>
</dbReference>
<evidence type="ECO:0000313" key="2">
    <source>
        <dbReference type="Proteomes" id="UP001374584"/>
    </source>
</evidence>